<reference evidence="10" key="1">
    <citation type="journal article" date="2021" name="Mol. Phylogenet. Evol.">
        <title>Evolutionary transitions in broad tapeworms (Cestoda: Diphyllobothriidea) revealed by mitogenome and nuclear ribosomal operon phylogenetics.</title>
        <authorList>
            <person name="Fraija-Fernandez N."/>
            <person name="Waeschenbach A."/>
            <person name="Briscoe A.G."/>
            <person name="Hocking S."/>
            <person name="Kuchta Resource R."/>
            <person name="Nyman Resource T."/>
            <person name="Timothy J Littlewood D."/>
        </authorList>
    </citation>
    <scope>NUCLEOTIDE SEQUENCE</scope>
</reference>
<feature type="transmembrane region" description="Helical" evidence="8">
    <location>
        <begin position="385"/>
        <end position="409"/>
    </location>
</feature>
<feature type="transmembrane region" description="Helical" evidence="8">
    <location>
        <begin position="220"/>
        <end position="243"/>
    </location>
</feature>
<feature type="domain" description="NADH:quinone oxidoreductase/Mrp antiporter transmembrane" evidence="9">
    <location>
        <begin position="97"/>
        <end position="362"/>
    </location>
</feature>
<dbReference type="GO" id="GO:0042773">
    <property type="term" value="P:ATP synthesis coupled electron transport"/>
    <property type="evidence" value="ECO:0007669"/>
    <property type="project" value="InterPro"/>
</dbReference>
<dbReference type="GO" id="GO:0008137">
    <property type="term" value="F:NADH dehydrogenase (ubiquinone) activity"/>
    <property type="evidence" value="ECO:0007669"/>
    <property type="project" value="UniProtKB-EC"/>
</dbReference>
<feature type="transmembrane region" description="Helical" evidence="8">
    <location>
        <begin position="35"/>
        <end position="61"/>
    </location>
</feature>
<feature type="transmembrane region" description="Helical" evidence="8">
    <location>
        <begin position="255"/>
        <end position="275"/>
    </location>
</feature>
<keyword evidence="3 8" id="KW-0812">Transmembrane</keyword>
<feature type="transmembrane region" description="Helical" evidence="8">
    <location>
        <begin position="315"/>
        <end position="336"/>
    </location>
</feature>
<dbReference type="AlphaFoldDB" id="A0A8F7GLY0"/>
<proteinExistence type="predicted"/>
<evidence type="ECO:0000256" key="7">
    <source>
        <dbReference type="ARBA" id="ARBA00049551"/>
    </source>
</evidence>
<evidence type="ECO:0000313" key="10">
    <source>
        <dbReference type="EMBL" id="QXU59680.1"/>
    </source>
</evidence>
<name>A0A8F7GLY0_9CEST</name>
<dbReference type="PRINTS" id="PR01434">
    <property type="entry name" value="NADHDHGNASE5"/>
</dbReference>
<comment type="subcellular location">
    <subcellularLocation>
        <location evidence="1">Membrane</location>
        <topology evidence="1">Multi-pass membrane protein</topology>
    </subcellularLocation>
</comment>
<keyword evidence="10" id="KW-0496">Mitochondrion</keyword>
<protein>
    <recommendedName>
        <fullName evidence="2">NADH:ubiquinone reductase (H(+)-translocating)</fullName>
        <ecNumber evidence="2">7.1.1.2</ecNumber>
    </recommendedName>
    <alternativeName>
        <fullName evidence="6">NADH dehydrogenase subunit 5</fullName>
    </alternativeName>
</protein>
<dbReference type="PANTHER" id="PTHR42829:SF2">
    <property type="entry name" value="NADH-UBIQUINONE OXIDOREDUCTASE CHAIN 5"/>
    <property type="match status" value="1"/>
</dbReference>
<feature type="transmembrane region" description="Helical" evidence="8">
    <location>
        <begin position="137"/>
        <end position="155"/>
    </location>
</feature>
<keyword evidence="5 8" id="KW-0472">Membrane</keyword>
<dbReference type="EC" id="7.1.1.2" evidence="2"/>
<geneLocation type="mitochondrion" evidence="10"/>
<evidence type="ECO:0000256" key="6">
    <source>
        <dbReference type="ARBA" id="ARBA00031027"/>
    </source>
</evidence>
<feature type="transmembrane region" description="Helical" evidence="8">
    <location>
        <begin position="188"/>
        <end position="208"/>
    </location>
</feature>
<dbReference type="Pfam" id="PF00361">
    <property type="entry name" value="Proton_antipo_M"/>
    <property type="match status" value="1"/>
</dbReference>
<evidence type="ECO:0000256" key="8">
    <source>
        <dbReference type="SAM" id="Phobius"/>
    </source>
</evidence>
<evidence type="ECO:0000256" key="5">
    <source>
        <dbReference type="ARBA" id="ARBA00023136"/>
    </source>
</evidence>
<accession>A0A8F7GLY0</accession>
<organism evidence="10">
    <name type="scientific">Cephalochlamys namaquensis</name>
    <dbReference type="NCBI Taxonomy" id="406060"/>
    <lineage>
        <taxon>Eukaryota</taxon>
        <taxon>Metazoa</taxon>
        <taxon>Spiralia</taxon>
        <taxon>Lophotrochozoa</taxon>
        <taxon>Platyhelminthes</taxon>
        <taxon>Cestoda</taxon>
        <taxon>Eucestoda</taxon>
        <taxon>Pseudophyllidea</taxon>
        <taxon>Cephalochlamydidae</taxon>
        <taxon>Cephalochlamys</taxon>
    </lineage>
</organism>
<evidence type="ECO:0000256" key="2">
    <source>
        <dbReference type="ARBA" id="ARBA00012944"/>
    </source>
</evidence>
<keyword evidence="4 8" id="KW-1133">Transmembrane helix</keyword>
<dbReference type="GO" id="GO:0016020">
    <property type="term" value="C:membrane"/>
    <property type="evidence" value="ECO:0007669"/>
    <property type="project" value="UniProtKB-SubCell"/>
</dbReference>
<dbReference type="GO" id="GO:0015990">
    <property type="term" value="P:electron transport coupled proton transport"/>
    <property type="evidence" value="ECO:0007669"/>
    <property type="project" value="TreeGrafter"/>
</dbReference>
<evidence type="ECO:0000259" key="9">
    <source>
        <dbReference type="Pfam" id="PF00361"/>
    </source>
</evidence>
<dbReference type="EMBL" id="MW602524">
    <property type="protein sequence ID" value="QXU59680.1"/>
    <property type="molecule type" value="Genomic_DNA"/>
</dbReference>
<dbReference type="InterPro" id="IPR003945">
    <property type="entry name" value="NU5C-like"/>
</dbReference>
<feature type="transmembrane region" description="Helical" evidence="8">
    <location>
        <begin position="343"/>
        <end position="365"/>
    </location>
</feature>
<evidence type="ECO:0000256" key="1">
    <source>
        <dbReference type="ARBA" id="ARBA00004141"/>
    </source>
</evidence>
<evidence type="ECO:0000256" key="4">
    <source>
        <dbReference type="ARBA" id="ARBA00022989"/>
    </source>
</evidence>
<feature type="transmembrane region" description="Helical" evidence="8">
    <location>
        <begin position="107"/>
        <end position="125"/>
    </location>
</feature>
<sequence length="520" mass="58835">MLLFVFIGLIICFSLLVSVSNTVNLSVINCLYSGIYWNSLLSFDNVTIFIFLMLSICFLYVIKYTHHYFGGSDEGYSLNNLICLFVGVMATLICTGDFLLTLILWEYLGVVSYFLIVFYMSYLSLRSSVITLVSSRFGDVCLFILIAFSCFFSNYNIYIAVLFFFIVMTKSAGFPFISWLLEAMRAPTPVSSLVHSSTLVAAGVWFAMRYDSYLYFNDPFIVICCLLVTIFITGVSCFFFLDLKKIVALSTCNNISWCVFYLLMGDVMLSLFQLVSHGVSKCLLFMLVGDVMSGSSGSQAANCVYAPTFYTPWGVFGLLCLILGLSGVPFIGCFFTKHFLLTYFGGVFSLSLFSFLLLCIFLSYFYSFRLCSLIMNNNISNQSGVLFVCAAGNLVFLWLFLNYFTGCILNEVSYVNSNSSILLIIFQLVSVLTAYFFYSSVLASFWSSSLFGCDSLVEAMYNYYQSCCIWLGEFFYRWDNYSLSLFSGIGFNSVINFNVTLLNNLMFGTAIFLLYLCFFW</sequence>
<comment type="catalytic activity">
    <reaction evidence="7">
        <text>a ubiquinone + NADH + 5 H(+)(in) = a ubiquinol + NAD(+) + 4 H(+)(out)</text>
        <dbReference type="Rhea" id="RHEA:29091"/>
        <dbReference type="Rhea" id="RHEA-COMP:9565"/>
        <dbReference type="Rhea" id="RHEA-COMP:9566"/>
        <dbReference type="ChEBI" id="CHEBI:15378"/>
        <dbReference type="ChEBI" id="CHEBI:16389"/>
        <dbReference type="ChEBI" id="CHEBI:17976"/>
        <dbReference type="ChEBI" id="CHEBI:57540"/>
        <dbReference type="ChEBI" id="CHEBI:57945"/>
        <dbReference type="EC" id="7.1.1.2"/>
    </reaction>
</comment>
<dbReference type="InterPro" id="IPR001750">
    <property type="entry name" value="ND/Mrp_TM"/>
</dbReference>
<dbReference type="PANTHER" id="PTHR42829">
    <property type="entry name" value="NADH-UBIQUINONE OXIDOREDUCTASE CHAIN 5"/>
    <property type="match status" value="1"/>
</dbReference>
<feature type="transmembrane region" description="Helical" evidence="8">
    <location>
        <begin position="421"/>
        <end position="438"/>
    </location>
</feature>
<feature type="transmembrane region" description="Helical" evidence="8">
    <location>
        <begin position="81"/>
        <end position="101"/>
    </location>
</feature>
<dbReference type="GO" id="GO:0003954">
    <property type="term" value="F:NADH dehydrogenase activity"/>
    <property type="evidence" value="ECO:0007669"/>
    <property type="project" value="TreeGrafter"/>
</dbReference>
<gene>
    <name evidence="10" type="primary">nad5</name>
</gene>
<feature type="transmembrane region" description="Helical" evidence="8">
    <location>
        <begin position="501"/>
        <end position="519"/>
    </location>
</feature>
<evidence type="ECO:0000256" key="3">
    <source>
        <dbReference type="ARBA" id="ARBA00022692"/>
    </source>
</evidence>
<feature type="transmembrane region" description="Helical" evidence="8">
    <location>
        <begin position="161"/>
        <end position="181"/>
    </location>
</feature>